<keyword evidence="3" id="KW-1185">Reference proteome</keyword>
<keyword evidence="1" id="KW-1133">Transmembrane helix</keyword>
<dbReference type="EMBL" id="JACHGT010000003">
    <property type="protein sequence ID" value="MBB6034008.1"/>
    <property type="molecule type" value="Genomic_DNA"/>
</dbReference>
<feature type="transmembrane region" description="Helical" evidence="1">
    <location>
        <begin position="274"/>
        <end position="293"/>
    </location>
</feature>
<feature type="transmembrane region" description="Helical" evidence="1">
    <location>
        <begin position="221"/>
        <end position="238"/>
    </location>
</feature>
<evidence type="ECO:0000256" key="1">
    <source>
        <dbReference type="SAM" id="Phobius"/>
    </source>
</evidence>
<dbReference type="Proteomes" id="UP000548476">
    <property type="component" value="Unassembled WGS sequence"/>
</dbReference>
<comment type="caution">
    <text evidence="2">The sequence shown here is derived from an EMBL/GenBank/DDBJ whole genome shotgun (WGS) entry which is preliminary data.</text>
</comment>
<name>A0A841FJJ5_9ACTN</name>
<feature type="transmembrane region" description="Helical" evidence="1">
    <location>
        <begin position="114"/>
        <end position="138"/>
    </location>
</feature>
<feature type="transmembrane region" description="Helical" evidence="1">
    <location>
        <begin position="159"/>
        <end position="179"/>
    </location>
</feature>
<keyword evidence="1" id="KW-0812">Transmembrane</keyword>
<evidence type="ECO:0000313" key="2">
    <source>
        <dbReference type="EMBL" id="MBB6034008.1"/>
    </source>
</evidence>
<keyword evidence="1" id="KW-0472">Membrane</keyword>
<feature type="transmembrane region" description="Helical" evidence="1">
    <location>
        <begin position="73"/>
        <end position="91"/>
    </location>
</feature>
<proteinExistence type="predicted"/>
<feature type="transmembrane region" description="Helical" evidence="1">
    <location>
        <begin position="43"/>
        <end position="61"/>
    </location>
</feature>
<protein>
    <submittedName>
        <fullName evidence="2">Uncharacterized protein</fullName>
    </submittedName>
</protein>
<feature type="transmembrane region" description="Helical" evidence="1">
    <location>
        <begin position="12"/>
        <end position="31"/>
    </location>
</feature>
<dbReference type="RefSeq" id="WP_184786850.1">
    <property type="nucleotide sequence ID" value="NZ_BONT01000013.1"/>
</dbReference>
<dbReference type="AlphaFoldDB" id="A0A841FJJ5"/>
<gene>
    <name evidence="2" type="ORF">HNR73_001858</name>
</gene>
<organism evidence="2 3">
    <name type="scientific">Phytomonospora endophytica</name>
    <dbReference type="NCBI Taxonomy" id="714109"/>
    <lineage>
        <taxon>Bacteria</taxon>
        <taxon>Bacillati</taxon>
        <taxon>Actinomycetota</taxon>
        <taxon>Actinomycetes</taxon>
        <taxon>Micromonosporales</taxon>
        <taxon>Micromonosporaceae</taxon>
        <taxon>Phytomonospora</taxon>
    </lineage>
</organism>
<feature type="transmembrane region" description="Helical" evidence="1">
    <location>
        <begin position="244"/>
        <end position="262"/>
    </location>
</feature>
<feature type="transmembrane region" description="Helical" evidence="1">
    <location>
        <begin position="305"/>
        <end position="323"/>
    </location>
</feature>
<accession>A0A841FJJ5</accession>
<evidence type="ECO:0000313" key="3">
    <source>
        <dbReference type="Proteomes" id="UP000548476"/>
    </source>
</evidence>
<sequence length="330" mass="35226">MTGPDRTVPRRIRWSLALGLMILSPLCAEYLVGYDDSTGDPLALLGGLFIFIPLYGAPALLIREVARRCDLNWPGILALAAAAGVAQAALIDQSVFSQSYRDIDYWSEMTGPTYLAPLGLSAATTLSFVAGHVIWSFGAPIAVVESFARDRRPWLRAPGLIVAVVLYLLAAAVVLRWHLSGEDDHATAPELIGASAVVLLLVVAAFAFGRRAREPREAFTPRALPLGLGAFVLGLGYQFMPPTWAGVAGSAVLLGVAAVAVARFARSRRWTRGHIAALATGALAASATTGYFADPIGEVSRTAQFAHNSFFLFGVLVLGFFAWRSGRSER</sequence>
<reference evidence="2 3" key="1">
    <citation type="submission" date="2020-08" db="EMBL/GenBank/DDBJ databases">
        <title>Genomic Encyclopedia of Type Strains, Phase IV (KMG-IV): sequencing the most valuable type-strain genomes for metagenomic binning, comparative biology and taxonomic classification.</title>
        <authorList>
            <person name="Goeker M."/>
        </authorList>
    </citation>
    <scope>NUCLEOTIDE SEQUENCE [LARGE SCALE GENOMIC DNA]</scope>
    <source>
        <strain evidence="2 3">YIM 65646</strain>
    </source>
</reference>
<feature type="transmembrane region" description="Helical" evidence="1">
    <location>
        <begin position="191"/>
        <end position="209"/>
    </location>
</feature>